<dbReference type="InterPro" id="IPR036936">
    <property type="entry name" value="CRIB_dom_sf"/>
</dbReference>
<comment type="caution">
    <text evidence="3">The sequence shown here is derived from an EMBL/GenBank/DDBJ whole genome shotgun (WGS) entry which is preliminary data.</text>
</comment>
<dbReference type="Gene3D" id="3.90.810.10">
    <property type="entry name" value="CRIB domain"/>
    <property type="match status" value="1"/>
</dbReference>
<dbReference type="InterPro" id="IPR000095">
    <property type="entry name" value="CRIB_dom"/>
</dbReference>
<organism evidence="3 4">
    <name type="scientific">Saponaria officinalis</name>
    <name type="common">Common soapwort</name>
    <name type="synonym">Lychnis saponaria</name>
    <dbReference type="NCBI Taxonomy" id="3572"/>
    <lineage>
        <taxon>Eukaryota</taxon>
        <taxon>Viridiplantae</taxon>
        <taxon>Streptophyta</taxon>
        <taxon>Embryophyta</taxon>
        <taxon>Tracheophyta</taxon>
        <taxon>Spermatophyta</taxon>
        <taxon>Magnoliopsida</taxon>
        <taxon>eudicotyledons</taxon>
        <taxon>Gunneridae</taxon>
        <taxon>Pentapetalae</taxon>
        <taxon>Caryophyllales</taxon>
        <taxon>Caryophyllaceae</taxon>
        <taxon>Caryophylleae</taxon>
        <taxon>Saponaria</taxon>
    </lineage>
</organism>
<evidence type="ECO:0000256" key="1">
    <source>
        <dbReference type="SAM" id="MobiDB-lite"/>
    </source>
</evidence>
<accession>A0AAW1LRI4</accession>
<dbReference type="EMBL" id="JBDFQZ010000004">
    <property type="protein sequence ID" value="KAK9735816.1"/>
    <property type="molecule type" value="Genomic_DNA"/>
</dbReference>
<dbReference type="InterPro" id="IPR044509">
    <property type="entry name" value="RIC2/4"/>
</dbReference>
<dbReference type="Pfam" id="PF00786">
    <property type="entry name" value="PBD"/>
    <property type="match status" value="1"/>
</dbReference>
<proteinExistence type="predicted"/>
<feature type="compositionally biased region" description="Polar residues" evidence="1">
    <location>
        <begin position="161"/>
        <end position="180"/>
    </location>
</feature>
<protein>
    <recommendedName>
        <fullName evidence="2">CRIB domain-containing protein</fullName>
    </recommendedName>
</protein>
<sequence length="180" mass="19876">MGVHGKMRDRVEKFVVLPFSMGCVSQASVAVAEQRLKKPKLDSMSPTSRNREDDEDDESLSGESVKQSSRFLTLPRPNLSTGVNRLVKGFKSLSQLFIYEDEMEELGIDMEIGCPTDVKHVTHIGWDNMANTNPFMEWGMDDITPVVSITHPTATATSTAPENDSPTTFFSFNNAPSSTA</sequence>
<dbReference type="PROSITE" id="PS50108">
    <property type="entry name" value="CRIB"/>
    <property type="match status" value="1"/>
</dbReference>
<feature type="domain" description="CRIB" evidence="2">
    <location>
        <begin position="112"/>
        <end position="125"/>
    </location>
</feature>
<evidence type="ECO:0000259" key="2">
    <source>
        <dbReference type="PROSITE" id="PS50108"/>
    </source>
</evidence>
<dbReference type="PANTHER" id="PTHR46931">
    <property type="entry name" value="CRIB DOMAIN-CONTAINING PROTEIN RIC2"/>
    <property type="match status" value="1"/>
</dbReference>
<evidence type="ECO:0000313" key="3">
    <source>
        <dbReference type="EMBL" id="KAK9735816.1"/>
    </source>
</evidence>
<evidence type="ECO:0000313" key="4">
    <source>
        <dbReference type="Proteomes" id="UP001443914"/>
    </source>
</evidence>
<gene>
    <name evidence="3" type="ORF">RND81_04G230200</name>
</gene>
<dbReference type="Proteomes" id="UP001443914">
    <property type="component" value="Unassembled WGS sequence"/>
</dbReference>
<dbReference type="CDD" id="cd00132">
    <property type="entry name" value="CRIB"/>
    <property type="match status" value="1"/>
</dbReference>
<feature type="region of interest" description="Disordered" evidence="1">
    <location>
        <begin position="38"/>
        <end position="74"/>
    </location>
</feature>
<dbReference type="PANTHER" id="PTHR46931:SF14">
    <property type="entry name" value="CRIB DOMAIN-CONTAINING PROTEIN RIC2"/>
    <property type="match status" value="1"/>
</dbReference>
<dbReference type="AlphaFoldDB" id="A0AAW1LRI4"/>
<reference evidence="3" key="1">
    <citation type="submission" date="2024-03" db="EMBL/GenBank/DDBJ databases">
        <title>WGS assembly of Saponaria officinalis var. Norfolk2.</title>
        <authorList>
            <person name="Jenkins J."/>
            <person name="Shu S."/>
            <person name="Grimwood J."/>
            <person name="Barry K."/>
            <person name="Goodstein D."/>
            <person name="Schmutz J."/>
            <person name="Leebens-Mack J."/>
            <person name="Osbourn A."/>
        </authorList>
    </citation>
    <scope>NUCLEOTIDE SEQUENCE [LARGE SCALE GENOMIC DNA]</scope>
    <source>
        <strain evidence="3">JIC</strain>
    </source>
</reference>
<name>A0AAW1LRI4_SAPOF</name>
<keyword evidence="4" id="KW-1185">Reference proteome</keyword>
<feature type="region of interest" description="Disordered" evidence="1">
    <location>
        <begin position="155"/>
        <end position="180"/>
    </location>
</feature>